<evidence type="ECO:0000259" key="1">
    <source>
        <dbReference type="Pfam" id="PF09346"/>
    </source>
</evidence>
<dbReference type="InterPro" id="IPR037883">
    <property type="entry name" value="Knr4/Smi1-like_sf"/>
</dbReference>
<evidence type="ECO:0000313" key="3">
    <source>
        <dbReference type="Proteomes" id="UP000198508"/>
    </source>
</evidence>
<organism evidence="2 3">
    <name type="scientific">Enterocloster lavalensis</name>
    <dbReference type="NCBI Taxonomy" id="460384"/>
    <lineage>
        <taxon>Bacteria</taxon>
        <taxon>Bacillati</taxon>
        <taxon>Bacillota</taxon>
        <taxon>Clostridia</taxon>
        <taxon>Lachnospirales</taxon>
        <taxon>Lachnospiraceae</taxon>
        <taxon>Enterocloster</taxon>
    </lineage>
</organism>
<reference evidence="3" key="1">
    <citation type="submission" date="2016-10" db="EMBL/GenBank/DDBJ databases">
        <authorList>
            <person name="Varghese N."/>
            <person name="Submissions S."/>
        </authorList>
    </citation>
    <scope>NUCLEOTIDE SEQUENCE [LARGE SCALE GENOMIC DNA]</scope>
    <source>
        <strain evidence="3">NLAE-zl-G277</strain>
    </source>
</reference>
<dbReference type="RefSeq" id="WP_092367421.1">
    <property type="nucleotide sequence ID" value="NZ_DAINWJ010000183.1"/>
</dbReference>
<dbReference type="InterPro" id="IPR018958">
    <property type="entry name" value="Knr4/Smi1-like_dom"/>
</dbReference>
<keyword evidence="3" id="KW-1185">Reference proteome</keyword>
<proteinExistence type="predicted"/>
<dbReference type="GeneID" id="93277787"/>
<gene>
    <name evidence="2" type="ORF">SAMN05216313_12283</name>
</gene>
<dbReference type="STRING" id="460384.SAMN05216313_12283"/>
<dbReference type="EMBL" id="FOIM01000022">
    <property type="protein sequence ID" value="SET98522.1"/>
    <property type="molecule type" value="Genomic_DNA"/>
</dbReference>
<dbReference type="Pfam" id="PF09346">
    <property type="entry name" value="SMI1_KNR4"/>
    <property type="match status" value="1"/>
</dbReference>
<sequence>MILYRPVGKRELELIEQSGYRAFPPRLPEQPIFYPVLNQRYAEEIAGRWNTRDARSGYRGYVTRFEVEDRYISRFESQIVGASWHEEFWIPAGELEEFNRHILGRIEVVKTFGPEEEPEADGGMLRMSSDHAAHLREVVERAGKADPMRRVFGAQKHQYRLNPVVSREEVERFEARYNVKLPPEYVFFITQVGNGGAGPYYGLYPLEKMAAYTEYLEVYDKEDMQGLPAFIDRRMTREDWAAAMERAEDDTAYDKVMKEVCAGLLVIGTQGCTYDNLLMWKGSEQGKIVYIDWNLEPEYGPFLTGMSFLDWYESYFQEIIAGNSVTSYGYRSLKSEEELAALYPAVETSEERRQILMGFFRFNRVEPGTVEFLAGLRDPELDGLRTELLFRFDPARGFQVFEELLGGRNPAGAVDCARRMPDENKDRYYSQMAGLLGRPEVREKSRLLFFLNDCSCRRAKDLADFAADPKNDEESRKTAVYVMGCCPDRMDFLPLFKALMRGDSYWLAHTALQAVAKTPCMELLETYEWMWDKYKRDKVMRSNLMIAFKNLGINRE</sequence>
<dbReference type="Gene3D" id="3.40.1580.10">
    <property type="entry name" value="SMI1/KNR4-like"/>
    <property type="match status" value="1"/>
</dbReference>
<dbReference type="SUPFAM" id="SSF160631">
    <property type="entry name" value="SMI1/KNR4-like"/>
    <property type="match status" value="1"/>
</dbReference>
<protein>
    <submittedName>
        <fullName evidence="2">SMI1 / KNR4 family (SUKH-1)</fullName>
    </submittedName>
</protein>
<feature type="domain" description="Knr4/Smi1-like" evidence="1">
    <location>
        <begin position="165"/>
        <end position="313"/>
    </location>
</feature>
<accession>A0A1I0IN44</accession>
<name>A0A1I0IN44_9FIRM</name>
<dbReference type="AlphaFoldDB" id="A0A1I0IN44"/>
<evidence type="ECO:0000313" key="2">
    <source>
        <dbReference type="EMBL" id="SET98522.1"/>
    </source>
</evidence>
<dbReference type="Proteomes" id="UP000198508">
    <property type="component" value="Unassembled WGS sequence"/>
</dbReference>